<feature type="compositionally biased region" description="Polar residues" evidence="1">
    <location>
        <begin position="12"/>
        <end position="21"/>
    </location>
</feature>
<dbReference type="AlphaFoldDB" id="A0A9P5RKH4"/>
<dbReference type="SUPFAM" id="SSF52047">
    <property type="entry name" value="RNI-like"/>
    <property type="match status" value="1"/>
</dbReference>
<dbReference type="Proteomes" id="UP000748756">
    <property type="component" value="Unassembled WGS sequence"/>
</dbReference>
<dbReference type="EMBL" id="JAAAUQ010001753">
    <property type="protein sequence ID" value="KAF9134393.1"/>
    <property type="molecule type" value="Genomic_DNA"/>
</dbReference>
<gene>
    <name evidence="2" type="ORF">BG015_003425</name>
</gene>
<evidence type="ECO:0000256" key="1">
    <source>
        <dbReference type="SAM" id="MobiDB-lite"/>
    </source>
</evidence>
<evidence type="ECO:0000313" key="3">
    <source>
        <dbReference type="Proteomes" id="UP000748756"/>
    </source>
</evidence>
<protein>
    <submittedName>
        <fullName evidence="2">Uncharacterized protein</fullName>
    </submittedName>
</protein>
<keyword evidence="3" id="KW-1185">Reference proteome</keyword>
<evidence type="ECO:0000313" key="2">
    <source>
        <dbReference type="EMBL" id="KAF9134393.1"/>
    </source>
</evidence>
<dbReference type="Gene3D" id="3.80.10.10">
    <property type="entry name" value="Ribonuclease Inhibitor"/>
    <property type="match status" value="1"/>
</dbReference>
<feature type="non-terminal residue" evidence="2">
    <location>
        <position position="251"/>
    </location>
</feature>
<dbReference type="InterPro" id="IPR032675">
    <property type="entry name" value="LRR_dom_sf"/>
</dbReference>
<accession>A0A9P5RKH4</accession>
<sequence length="251" mass="27002">TIGIKDLLQKTQDSGTMQSAQNEGDDDGNNNNDNDDSALDKPSLYIQLPALKDLTLRGSWVLDTQVLEILCRVAPNVIRLSLEGCSGFSLADWISTTSRHLMSLVNASASIPVTAGLSSSVGLVEMDVSRGDAGGATWYQLGQLPEAAQLMILRIHPALLAQSPSLIYVTLDDRQGRDSLTQTVVYWKPAKLPRLTSLILTGTPAISFYPGMLRSTRNLDRLGLHVYAFQNGPPAPIAVSKDDDVELAAVG</sequence>
<name>A0A9P5RKH4_9FUNG</name>
<organism evidence="2 3">
    <name type="scientific">Linnemannia schmuckeri</name>
    <dbReference type="NCBI Taxonomy" id="64567"/>
    <lineage>
        <taxon>Eukaryota</taxon>
        <taxon>Fungi</taxon>
        <taxon>Fungi incertae sedis</taxon>
        <taxon>Mucoromycota</taxon>
        <taxon>Mortierellomycotina</taxon>
        <taxon>Mortierellomycetes</taxon>
        <taxon>Mortierellales</taxon>
        <taxon>Mortierellaceae</taxon>
        <taxon>Linnemannia</taxon>
    </lineage>
</organism>
<proteinExistence type="predicted"/>
<comment type="caution">
    <text evidence="2">The sequence shown here is derived from an EMBL/GenBank/DDBJ whole genome shotgun (WGS) entry which is preliminary data.</text>
</comment>
<feature type="compositionally biased region" description="Acidic residues" evidence="1">
    <location>
        <begin position="23"/>
        <end position="37"/>
    </location>
</feature>
<reference evidence="2" key="1">
    <citation type="journal article" date="2020" name="Fungal Divers.">
        <title>Resolving the Mortierellaceae phylogeny through synthesis of multi-gene phylogenetics and phylogenomics.</title>
        <authorList>
            <person name="Vandepol N."/>
            <person name="Liber J."/>
            <person name="Desiro A."/>
            <person name="Na H."/>
            <person name="Kennedy M."/>
            <person name="Barry K."/>
            <person name="Grigoriev I.V."/>
            <person name="Miller A.N."/>
            <person name="O'Donnell K."/>
            <person name="Stajich J.E."/>
            <person name="Bonito G."/>
        </authorList>
    </citation>
    <scope>NUCLEOTIDE SEQUENCE</scope>
    <source>
        <strain evidence="2">NRRL 6426</strain>
    </source>
</reference>
<feature type="region of interest" description="Disordered" evidence="1">
    <location>
        <begin position="12"/>
        <end position="38"/>
    </location>
</feature>